<keyword evidence="12" id="KW-0131">Cell cycle</keyword>
<dbReference type="InterPro" id="IPR005467">
    <property type="entry name" value="His_kinase_dom"/>
</dbReference>
<dbReference type="InterPro" id="IPR004358">
    <property type="entry name" value="Sig_transdc_His_kin-like_C"/>
</dbReference>
<feature type="transmembrane region" description="Helical" evidence="16">
    <location>
        <begin position="117"/>
        <end position="138"/>
    </location>
</feature>
<keyword evidence="5 14" id="KW-0597">Phosphoprotein</keyword>
<dbReference type="GO" id="GO:0005886">
    <property type="term" value="C:plasma membrane"/>
    <property type="evidence" value="ECO:0007669"/>
    <property type="project" value="TreeGrafter"/>
</dbReference>
<dbReference type="Gene3D" id="3.40.50.2300">
    <property type="match status" value="1"/>
</dbReference>
<dbReference type="SMART" id="SM00448">
    <property type="entry name" value="REC"/>
    <property type="match status" value="1"/>
</dbReference>
<keyword evidence="11 16" id="KW-0472">Membrane</keyword>
<feature type="domain" description="Histidine kinase" evidence="17">
    <location>
        <begin position="570"/>
        <end position="786"/>
    </location>
</feature>
<evidence type="ECO:0000256" key="10">
    <source>
        <dbReference type="ARBA" id="ARBA00023012"/>
    </source>
</evidence>
<dbReference type="CDD" id="cd18773">
    <property type="entry name" value="PDC1_HK_sensor"/>
    <property type="match status" value="1"/>
</dbReference>
<keyword evidence="6" id="KW-0808">Transferase</keyword>
<feature type="transmembrane region" description="Helical" evidence="16">
    <location>
        <begin position="20"/>
        <end position="39"/>
    </location>
</feature>
<feature type="transmembrane region" description="Helical" evidence="16">
    <location>
        <begin position="51"/>
        <end position="76"/>
    </location>
</feature>
<evidence type="ECO:0000256" key="4">
    <source>
        <dbReference type="ARBA" id="ARBA00012438"/>
    </source>
</evidence>
<dbReference type="PROSITE" id="PS50109">
    <property type="entry name" value="HIS_KIN"/>
    <property type="match status" value="1"/>
</dbReference>
<keyword evidence="20" id="KW-1185">Reference proteome</keyword>
<dbReference type="Pfam" id="PF00512">
    <property type="entry name" value="HisKA"/>
    <property type="match status" value="1"/>
</dbReference>
<dbReference type="GO" id="GO:0005524">
    <property type="term" value="F:ATP binding"/>
    <property type="evidence" value="ECO:0007669"/>
    <property type="project" value="UniProtKB-KW"/>
</dbReference>
<evidence type="ECO:0000256" key="2">
    <source>
        <dbReference type="ARBA" id="ARBA00004370"/>
    </source>
</evidence>
<dbReference type="Gene3D" id="1.10.287.130">
    <property type="match status" value="1"/>
</dbReference>
<name>A0A928VT41_9CYAN</name>
<evidence type="ECO:0000313" key="20">
    <source>
        <dbReference type="Proteomes" id="UP000621799"/>
    </source>
</evidence>
<feature type="modified residue" description="4-aspartylphosphate" evidence="14">
    <location>
        <position position="860"/>
    </location>
</feature>
<dbReference type="Gene3D" id="6.10.340.10">
    <property type="match status" value="1"/>
</dbReference>
<evidence type="ECO:0000256" key="13">
    <source>
        <dbReference type="ARBA" id="ARBA00074306"/>
    </source>
</evidence>
<evidence type="ECO:0000256" key="3">
    <source>
        <dbReference type="ARBA" id="ARBA00006402"/>
    </source>
</evidence>
<dbReference type="Gene3D" id="3.30.450.20">
    <property type="entry name" value="PAS domain"/>
    <property type="match status" value="1"/>
</dbReference>
<feature type="transmembrane region" description="Helical" evidence="16">
    <location>
        <begin position="82"/>
        <end position="105"/>
    </location>
</feature>
<dbReference type="CDD" id="cd00082">
    <property type="entry name" value="HisKA"/>
    <property type="match status" value="1"/>
</dbReference>
<dbReference type="GO" id="GO:0009927">
    <property type="term" value="F:histidine phosphotransfer kinase activity"/>
    <property type="evidence" value="ECO:0007669"/>
    <property type="project" value="TreeGrafter"/>
</dbReference>
<evidence type="ECO:0000256" key="7">
    <source>
        <dbReference type="ARBA" id="ARBA00022741"/>
    </source>
</evidence>
<keyword evidence="10" id="KW-0902">Two-component regulatory system</keyword>
<dbReference type="InterPro" id="IPR011006">
    <property type="entry name" value="CheY-like_superfamily"/>
</dbReference>
<comment type="caution">
    <text evidence="19">The sequence shown here is derived from an EMBL/GenBank/DDBJ whole genome shotgun (WGS) entry which is preliminary data.</text>
</comment>
<dbReference type="InterPro" id="IPR036890">
    <property type="entry name" value="HATPase_C_sf"/>
</dbReference>
<reference evidence="19" key="1">
    <citation type="submission" date="2020-10" db="EMBL/GenBank/DDBJ databases">
        <authorList>
            <person name="Castelo-Branco R."/>
            <person name="Eusebio N."/>
            <person name="Adriana R."/>
            <person name="Vieira A."/>
            <person name="Brugerolle De Fraissinette N."/>
            <person name="Rezende De Castro R."/>
            <person name="Schneider M.P."/>
            <person name="Vasconcelos V."/>
            <person name="Leao P.N."/>
        </authorList>
    </citation>
    <scope>NUCLEOTIDE SEQUENCE</scope>
    <source>
        <strain evidence="19">LEGE 11467</strain>
    </source>
</reference>
<dbReference type="FunFam" id="3.30.565.10:FF:000010">
    <property type="entry name" value="Sensor histidine kinase RcsC"/>
    <property type="match status" value="1"/>
</dbReference>
<gene>
    <name evidence="19" type="ORF">IQ235_03085</name>
</gene>
<dbReference type="EC" id="2.7.13.3" evidence="4"/>
<keyword evidence="7" id="KW-0547">Nucleotide-binding</keyword>
<evidence type="ECO:0000259" key="18">
    <source>
        <dbReference type="PROSITE" id="PS50110"/>
    </source>
</evidence>
<evidence type="ECO:0000256" key="9">
    <source>
        <dbReference type="ARBA" id="ARBA00022840"/>
    </source>
</evidence>
<dbReference type="Pfam" id="PF00072">
    <property type="entry name" value="Response_reg"/>
    <property type="match status" value="1"/>
</dbReference>
<dbReference type="InterPro" id="IPR003594">
    <property type="entry name" value="HATPase_dom"/>
</dbReference>
<dbReference type="SMART" id="SM00387">
    <property type="entry name" value="HATPase_c"/>
    <property type="match status" value="1"/>
</dbReference>
<keyword evidence="16" id="KW-0812">Transmembrane</keyword>
<dbReference type="CDD" id="cd17546">
    <property type="entry name" value="REC_hyHK_CKI1_RcsC-like"/>
    <property type="match status" value="1"/>
</dbReference>
<feature type="domain" description="Response regulatory" evidence="18">
    <location>
        <begin position="811"/>
        <end position="927"/>
    </location>
</feature>
<keyword evidence="16" id="KW-1133">Transmembrane helix</keyword>
<dbReference type="CDD" id="cd16922">
    <property type="entry name" value="HATPase_EvgS-ArcB-TorS-like"/>
    <property type="match status" value="1"/>
</dbReference>
<protein>
    <recommendedName>
        <fullName evidence="13">Circadian input-output histidine kinase CikA</fullName>
        <ecNumber evidence="4">2.7.13.3</ecNumber>
    </recommendedName>
</protein>
<dbReference type="Proteomes" id="UP000621799">
    <property type="component" value="Unassembled WGS sequence"/>
</dbReference>
<dbReference type="InterPro" id="IPR003661">
    <property type="entry name" value="HisK_dim/P_dom"/>
</dbReference>
<dbReference type="PROSITE" id="PS50110">
    <property type="entry name" value="RESPONSE_REGULATORY"/>
    <property type="match status" value="1"/>
</dbReference>
<accession>A0A928VT41</accession>
<dbReference type="PANTHER" id="PTHR43047:SF72">
    <property type="entry name" value="OSMOSENSING HISTIDINE PROTEIN KINASE SLN1"/>
    <property type="match status" value="1"/>
</dbReference>
<evidence type="ECO:0000256" key="5">
    <source>
        <dbReference type="ARBA" id="ARBA00022553"/>
    </source>
</evidence>
<dbReference type="SMART" id="SM00388">
    <property type="entry name" value="HisKA"/>
    <property type="match status" value="1"/>
</dbReference>
<feature type="coiled-coil region" evidence="15">
    <location>
        <begin position="536"/>
        <end position="570"/>
    </location>
</feature>
<dbReference type="GO" id="GO:0000155">
    <property type="term" value="F:phosphorelay sensor kinase activity"/>
    <property type="evidence" value="ECO:0007669"/>
    <property type="project" value="InterPro"/>
</dbReference>
<sequence length="1013" mass="114213">MATNIAESWNSHRHGNLLQHQLRSTIVLLFLLLAGYMGNYFKIPIIFHIDWLFGSIFTVLVIRLYGLGWGTIAAVISNSYTIFLWHHPAAFIIFTLEAIFLGWGLRRRSSNLLLLDVYYWIVIGFPLLWFLYVFVIKIPPQSVLLISFKNPLNQICNTLIASLILTHTPISQWLRAKTIKTHAFEQTLLNLLVAFVLLPALVLTIWNCQDATSVEENNILSHLENTQKNISTDLQNWHQQSQDKLQAIASSFQNSDRSDPSQDQEKIQIVRQAVNEFRNLYIIDTDGKILNSTVARNTDRNVTQFDGLQVRDLLKAKQPMLSEVMEVSNSPTIFQSVPILNNETLVGQLFAEIDVNVLKQKWLSSQSESTRFVSLLDEQNRAIASTRDELKIGQLFDRDGNGEIHRLDRNIHIWVPKIPNMAKVVRWRKSFYVNKGAIGGDLPWIVAIEEANASHLVALDGIYTKSFAILMAIALLAPILAKTISRSLVKPLLQLANITSNLPDKLTEQQALTIPTSSITEIDTLSSNFQLMASALQDKFQEIQQASWQLQQAKETADSANQAKSEFLANMSHELRTPLNGVLGYAQILKRSEPLTQKGQNGIDIIYQCGSHLLNLINDILDLSKIEARKLELHPTALHFPSFLQSVVEINQIRAEQKEITFNVQFDSQLPIGVWADEKRLRQVLINLLGNAIKFTDRGSVTLKVEFIAPKIRFQIDDTGVGMTPKQIEKIFLPFEQVGDAKKQAEGTGLGLAITHKIVSLMQGEIQINSVLGKGSSFSFEVELPEAESWAIDSRASQPGIIQGYKGEKRKILVIDDRWENRSVLLNLLEPVGFEIIEAGNGLEGVEQALKTSPDLIITDLAMPVMDGFEFLQKLRAHPQLQNQIVLVSSASVFERDRHKSLNAGANDFLPKPVQTETLLELLQKHLQLEWSYDNNNIENQNVRVAPEEIQPPETAILHQLLELAQDGELDGVIEIAGQIQDRNTATFTQELIRLAEACEIKQLRTFIQHYLA</sequence>
<keyword evidence="9" id="KW-0067">ATP-binding</keyword>
<evidence type="ECO:0000256" key="1">
    <source>
        <dbReference type="ARBA" id="ARBA00000085"/>
    </source>
</evidence>
<evidence type="ECO:0000256" key="14">
    <source>
        <dbReference type="PROSITE-ProRule" id="PRU00169"/>
    </source>
</evidence>
<dbReference type="FunFam" id="1.10.287.130:FF:000038">
    <property type="entry name" value="Sensory transduction histidine kinase"/>
    <property type="match status" value="1"/>
</dbReference>
<dbReference type="PANTHER" id="PTHR43047">
    <property type="entry name" value="TWO-COMPONENT HISTIDINE PROTEIN KINASE"/>
    <property type="match status" value="1"/>
</dbReference>
<evidence type="ECO:0000256" key="11">
    <source>
        <dbReference type="ARBA" id="ARBA00023136"/>
    </source>
</evidence>
<dbReference type="SUPFAM" id="SSF55874">
    <property type="entry name" value="ATPase domain of HSP90 chaperone/DNA topoisomerase II/histidine kinase"/>
    <property type="match status" value="1"/>
</dbReference>
<proteinExistence type="inferred from homology"/>
<dbReference type="InterPro" id="IPR036097">
    <property type="entry name" value="HisK_dim/P_sf"/>
</dbReference>
<comment type="catalytic activity">
    <reaction evidence="1">
        <text>ATP + protein L-histidine = ADP + protein N-phospho-L-histidine.</text>
        <dbReference type="EC" id="2.7.13.3"/>
    </reaction>
</comment>
<dbReference type="PRINTS" id="PR00344">
    <property type="entry name" value="BCTRLSENSOR"/>
</dbReference>
<dbReference type="InterPro" id="IPR001789">
    <property type="entry name" value="Sig_transdc_resp-reg_receiver"/>
</dbReference>
<keyword evidence="8" id="KW-0418">Kinase</keyword>
<evidence type="ECO:0000256" key="15">
    <source>
        <dbReference type="SAM" id="Coils"/>
    </source>
</evidence>
<evidence type="ECO:0000256" key="16">
    <source>
        <dbReference type="SAM" id="Phobius"/>
    </source>
</evidence>
<dbReference type="Pfam" id="PF02518">
    <property type="entry name" value="HATPase_c"/>
    <property type="match status" value="1"/>
</dbReference>
<organism evidence="19 20">
    <name type="scientific">Zarconia navalis LEGE 11467</name>
    <dbReference type="NCBI Taxonomy" id="1828826"/>
    <lineage>
        <taxon>Bacteria</taxon>
        <taxon>Bacillati</taxon>
        <taxon>Cyanobacteriota</taxon>
        <taxon>Cyanophyceae</taxon>
        <taxon>Oscillatoriophycideae</taxon>
        <taxon>Oscillatoriales</taxon>
        <taxon>Oscillatoriales incertae sedis</taxon>
        <taxon>Zarconia</taxon>
        <taxon>Zarconia navalis</taxon>
    </lineage>
</organism>
<evidence type="ECO:0000256" key="12">
    <source>
        <dbReference type="ARBA" id="ARBA00023306"/>
    </source>
</evidence>
<evidence type="ECO:0000256" key="8">
    <source>
        <dbReference type="ARBA" id="ARBA00022777"/>
    </source>
</evidence>
<dbReference type="EMBL" id="JADEXN010000031">
    <property type="protein sequence ID" value="MBE9039777.1"/>
    <property type="molecule type" value="Genomic_DNA"/>
</dbReference>
<dbReference type="SUPFAM" id="SSF47384">
    <property type="entry name" value="Homodimeric domain of signal transducing histidine kinase"/>
    <property type="match status" value="1"/>
</dbReference>
<comment type="subcellular location">
    <subcellularLocation>
        <location evidence="2">Membrane</location>
    </subcellularLocation>
</comment>
<dbReference type="Gene3D" id="3.30.565.10">
    <property type="entry name" value="Histidine kinase-like ATPase, C-terminal domain"/>
    <property type="match status" value="1"/>
</dbReference>
<dbReference type="AlphaFoldDB" id="A0A928VT41"/>
<keyword evidence="15" id="KW-0175">Coiled coil</keyword>
<dbReference type="RefSeq" id="WP_264320041.1">
    <property type="nucleotide sequence ID" value="NZ_JADEXN010000031.1"/>
</dbReference>
<evidence type="ECO:0000313" key="19">
    <source>
        <dbReference type="EMBL" id="MBE9039777.1"/>
    </source>
</evidence>
<evidence type="ECO:0000259" key="17">
    <source>
        <dbReference type="PROSITE" id="PS50109"/>
    </source>
</evidence>
<comment type="similarity">
    <text evidence="3">In the N-terminal section; belongs to the phytochrome family.</text>
</comment>
<dbReference type="SUPFAM" id="SSF52172">
    <property type="entry name" value="CheY-like"/>
    <property type="match status" value="1"/>
</dbReference>
<evidence type="ECO:0000256" key="6">
    <source>
        <dbReference type="ARBA" id="ARBA00022679"/>
    </source>
</evidence>